<name>A0AAD7CZY9_MYCRO</name>
<keyword evidence="3" id="KW-1185">Reference proteome</keyword>
<organism evidence="2 3">
    <name type="scientific">Mycena rosella</name>
    <name type="common">Pink bonnet</name>
    <name type="synonym">Agaricus rosellus</name>
    <dbReference type="NCBI Taxonomy" id="1033263"/>
    <lineage>
        <taxon>Eukaryota</taxon>
        <taxon>Fungi</taxon>
        <taxon>Dikarya</taxon>
        <taxon>Basidiomycota</taxon>
        <taxon>Agaricomycotina</taxon>
        <taxon>Agaricomycetes</taxon>
        <taxon>Agaricomycetidae</taxon>
        <taxon>Agaricales</taxon>
        <taxon>Marasmiineae</taxon>
        <taxon>Mycenaceae</taxon>
        <taxon>Mycena</taxon>
    </lineage>
</organism>
<dbReference type="EMBL" id="JARKIE010000168">
    <property type="protein sequence ID" value="KAJ7672074.1"/>
    <property type="molecule type" value="Genomic_DNA"/>
</dbReference>
<proteinExistence type="predicted"/>
<accession>A0AAD7CZY9</accession>
<comment type="caution">
    <text evidence="2">The sequence shown here is derived from an EMBL/GenBank/DDBJ whole genome shotgun (WGS) entry which is preliminary data.</text>
</comment>
<feature type="compositionally biased region" description="Basic residues" evidence="1">
    <location>
        <begin position="145"/>
        <end position="155"/>
    </location>
</feature>
<gene>
    <name evidence="2" type="ORF">B0H17DRAFT_184111</name>
</gene>
<dbReference type="AlphaFoldDB" id="A0AAD7CZY9"/>
<protein>
    <submittedName>
        <fullName evidence="2">Uncharacterized protein</fullName>
    </submittedName>
</protein>
<sequence>MFGHITRSGPKRKVQVAKAMAIVRCHPEVGYKYRSRKTFSSHQQSPQSPHPLALLASQHDAGYCAPRNYGFSAIRRVEAQHEGEPHEPHHPNQRPGRYDRLFREQLAPPLPRGLLGLLLCPGLFSLTLRLCFRLPRVVHPSHVSHLVRHPRRRQPKSPMPNRRLRQGPLHHNAHHHPPHAALASPPRVLLAPLEPGHFAPDLPHQFWGPQLLLGRRVCGGGEPSPGAARARTGGPWRRSSPRAPSHLHRDRASLDCAGRYAARRLAPTRDGADRGRFMPLNASVCSH</sequence>
<reference evidence="2" key="1">
    <citation type="submission" date="2023-03" db="EMBL/GenBank/DDBJ databases">
        <title>Massive genome expansion in bonnet fungi (Mycena s.s.) driven by repeated elements and novel gene families across ecological guilds.</title>
        <authorList>
            <consortium name="Lawrence Berkeley National Laboratory"/>
            <person name="Harder C.B."/>
            <person name="Miyauchi S."/>
            <person name="Viragh M."/>
            <person name="Kuo A."/>
            <person name="Thoen E."/>
            <person name="Andreopoulos B."/>
            <person name="Lu D."/>
            <person name="Skrede I."/>
            <person name="Drula E."/>
            <person name="Henrissat B."/>
            <person name="Morin E."/>
            <person name="Kohler A."/>
            <person name="Barry K."/>
            <person name="LaButti K."/>
            <person name="Morin E."/>
            <person name="Salamov A."/>
            <person name="Lipzen A."/>
            <person name="Mereny Z."/>
            <person name="Hegedus B."/>
            <person name="Baldrian P."/>
            <person name="Stursova M."/>
            <person name="Weitz H."/>
            <person name="Taylor A."/>
            <person name="Grigoriev I.V."/>
            <person name="Nagy L.G."/>
            <person name="Martin F."/>
            <person name="Kauserud H."/>
        </authorList>
    </citation>
    <scope>NUCLEOTIDE SEQUENCE</scope>
    <source>
        <strain evidence="2">CBHHK067</strain>
    </source>
</reference>
<evidence type="ECO:0000313" key="2">
    <source>
        <dbReference type="EMBL" id="KAJ7672074.1"/>
    </source>
</evidence>
<evidence type="ECO:0000256" key="1">
    <source>
        <dbReference type="SAM" id="MobiDB-lite"/>
    </source>
</evidence>
<dbReference type="Proteomes" id="UP001221757">
    <property type="component" value="Unassembled WGS sequence"/>
</dbReference>
<feature type="region of interest" description="Disordered" evidence="1">
    <location>
        <begin position="143"/>
        <end position="182"/>
    </location>
</feature>
<evidence type="ECO:0000313" key="3">
    <source>
        <dbReference type="Proteomes" id="UP001221757"/>
    </source>
</evidence>
<feature type="region of interest" description="Disordered" evidence="1">
    <location>
        <begin position="222"/>
        <end position="246"/>
    </location>
</feature>